<evidence type="ECO:0000313" key="2">
    <source>
        <dbReference type="Proteomes" id="UP000182321"/>
    </source>
</evidence>
<sequence>MKKNRTVCFRIEGEVEAELEDALAVNGLTKSEFYRLCTLKEIEDYRWKKDVIECMDKDRNNMFETTRGTGKSHNSIKFIHYFVNNVKDRRNSLV</sequence>
<reference evidence="2" key="1">
    <citation type="submission" date="2016-10" db="EMBL/GenBank/DDBJ databases">
        <authorList>
            <person name="Varghese N."/>
        </authorList>
    </citation>
    <scope>NUCLEOTIDE SEQUENCE [LARGE SCALE GENOMIC DNA]</scope>
    <source>
        <strain evidence="2">ACV-9</strain>
    </source>
</reference>
<dbReference type="RefSeq" id="WP_074791410.1">
    <property type="nucleotide sequence ID" value="NZ_FNZX01000012.1"/>
</dbReference>
<evidence type="ECO:0000313" key="1">
    <source>
        <dbReference type="EMBL" id="SEK83085.1"/>
    </source>
</evidence>
<dbReference type="EMBL" id="FNZX01000012">
    <property type="protein sequence ID" value="SEK83085.1"/>
    <property type="molecule type" value="Genomic_DNA"/>
</dbReference>
<dbReference type="AlphaFoldDB" id="A0A1H7KAY0"/>
<gene>
    <name evidence="1" type="ORF">SAMN02910377_01933</name>
</gene>
<name>A0A1H7KAY0_9FIRM</name>
<proteinExistence type="predicted"/>
<keyword evidence="2" id="KW-1185">Reference proteome</keyword>
<dbReference type="Proteomes" id="UP000182321">
    <property type="component" value="Unassembled WGS sequence"/>
</dbReference>
<organism evidence="1 2">
    <name type="scientific">Pseudobutyrivibrio ruminis</name>
    <dbReference type="NCBI Taxonomy" id="46206"/>
    <lineage>
        <taxon>Bacteria</taxon>
        <taxon>Bacillati</taxon>
        <taxon>Bacillota</taxon>
        <taxon>Clostridia</taxon>
        <taxon>Lachnospirales</taxon>
        <taxon>Lachnospiraceae</taxon>
        <taxon>Pseudobutyrivibrio</taxon>
    </lineage>
</organism>
<protein>
    <submittedName>
        <fullName evidence="1">Uncharacterized protein</fullName>
    </submittedName>
</protein>
<accession>A0A1H7KAY0</accession>